<feature type="repeat" description="ANK" evidence="3">
    <location>
        <begin position="228"/>
        <end position="260"/>
    </location>
</feature>
<keyword evidence="6" id="KW-1185">Reference proteome</keyword>
<evidence type="ECO:0000256" key="2">
    <source>
        <dbReference type="ARBA" id="ARBA00023043"/>
    </source>
</evidence>
<dbReference type="EMBL" id="CAJPWZ010002975">
    <property type="protein sequence ID" value="CAG2249532.1"/>
    <property type="molecule type" value="Genomic_DNA"/>
</dbReference>
<name>A0A8S3V3T1_MYTED</name>
<dbReference type="Pfam" id="PF12796">
    <property type="entry name" value="Ank_2"/>
    <property type="match status" value="2"/>
</dbReference>
<dbReference type="SUPFAM" id="SSF48403">
    <property type="entry name" value="Ankyrin repeat"/>
    <property type="match status" value="1"/>
</dbReference>
<evidence type="ECO:0000313" key="5">
    <source>
        <dbReference type="EMBL" id="CAG2249532.1"/>
    </source>
</evidence>
<feature type="repeat" description="ANK" evidence="3">
    <location>
        <begin position="18"/>
        <end position="50"/>
    </location>
</feature>
<feature type="repeat" description="ANK" evidence="3">
    <location>
        <begin position="195"/>
        <end position="227"/>
    </location>
</feature>
<evidence type="ECO:0000256" key="1">
    <source>
        <dbReference type="ARBA" id="ARBA00022737"/>
    </source>
</evidence>
<reference evidence="5" key="1">
    <citation type="submission" date="2021-03" db="EMBL/GenBank/DDBJ databases">
        <authorList>
            <person name="Bekaert M."/>
        </authorList>
    </citation>
    <scope>NUCLEOTIDE SEQUENCE</scope>
</reference>
<keyword evidence="1" id="KW-0677">Repeat</keyword>
<comment type="caution">
    <text evidence="5">The sequence shown here is derived from an EMBL/GenBank/DDBJ whole genome shotgun (WGS) entry which is preliminary data.</text>
</comment>
<dbReference type="PANTHER" id="PTHR24126">
    <property type="entry name" value="ANKYRIN REPEAT, PH AND SEC7 DOMAIN CONTAINING PROTEIN SECG-RELATED"/>
    <property type="match status" value="1"/>
</dbReference>
<accession>A0A8S3V3T1</accession>
<dbReference type="Pfam" id="PF13637">
    <property type="entry name" value="Ank_4"/>
    <property type="match status" value="1"/>
</dbReference>
<dbReference type="Gene3D" id="1.25.40.20">
    <property type="entry name" value="Ankyrin repeat-containing domain"/>
    <property type="match status" value="3"/>
</dbReference>
<dbReference type="Proteomes" id="UP000683360">
    <property type="component" value="Unassembled WGS sequence"/>
</dbReference>
<evidence type="ECO:0000256" key="4">
    <source>
        <dbReference type="SAM" id="MobiDB-lite"/>
    </source>
</evidence>
<feature type="repeat" description="ANK" evidence="3">
    <location>
        <begin position="132"/>
        <end position="164"/>
    </location>
</feature>
<dbReference type="PRINTS" id="PR01415">
    <property type="entry name" value="ANKYRIN"/>
</dbReference>
<proteinExistence type="predicted"/>
<dbReference type="InterPro" id="IPR002110">
    <property type="entry name" value="Ankyrin_rpt"/>
</dbReference>
<dbReference type="PANTHER" id="PTHR24126:SF14">
    <property type="entry name" value="ANK_REP_REGION DOMAIN-CONTAINING PROTEIN"/>
    <property type="match status" value="1"/>
</dbReference>
<dbReference type="PROSITE" id="PS50088">
    <property type="entry name" value="ANK_REPEAT"/>
    <property type="match status" value="4"/>
</dbReference>
<dbReference type="AlphaFoldDB" id="A0A8S3V3T1"/>
<dbReference type="InterPro" id="IPR036770">
    <property type="entry name" value="Ankyrin_rpt-contain_sf"/>
</dbReference>
<dbReference type="SMART" id="SM00248">
    <property type="entry name" value="ANK"/>
    <property type="match status" value="6"/>
</dbReference>
<evidence type="ECO:0000313" key="6">
    <source>
        <dbReference type="Proteomes" id="UP000683360"/>
    </source>
</evidence>
<gene>
    <name evidence="5" type="ORF">MEDL_61332</name>
</gene>
<protein>
    <submittedName>
        <fullName evidence="5">Uncharacterized protein</fullName>
    </submittedName>
</protein>
<keyword evidence="2 3" id="KW-0040">ANK repeat</keyword>
<dbReference type="PROSITE" id="PS50297">
    <property type="entry name" value="ANK_REP_REGION"/>
    <property type="match status" value="4"/>
</dbReference>
<evidence type="ECO:0000256" key="3">
    <source>
        <dbReference type="PROSITE-ProRule" id="PRU00023"/>
    </source>
</evidence>
<feature type="region of interest" description="Disordered" evidence="4">
    <location>
        <begin position="263"/>
        <end position="287"/>
    </location>
</feature>
<sequence>MVKLLGSLGADLSARNDKGDTPLHQALWNVNVDMVKLLVSLGADLSVRNNKDDSPLSQAAFYVQFTMVKVLCSLGANLSAGNVEGDTPLHQAVCADLSARNDKGDTPLHQAVCNMVKLLVSLDADLSARIVKGDTPLHQAVCKGRADMVKLLVSLGADLSARNDKAKTHWIERKTPLGLFEKYYTTTHWYTKDDKGGSPLHQATNQEEQNNVELLVSLGANLSARNNEGDTPLHQAVGNGQLTMVKALTSQGADITAMNNEEKKDTIEKTSEQLTVTSKKETAGNDSRSLPIARKSIEKDKDIQLPWLVDANEFKCMLSQGEFLSYDKSFESRNGIDIEKEKMLPLKEGERGHEILAKILRGKPNVYEQYEHKINQQTMHTHSYHSQAELINKSPSASSILVAVQGKMSTEVQTHQVLTKCSELMTEDVGTKVLNKGMPVVPSEIKSLDLQTMQLQTNILQEVRDRKYKIKIAPSDLIDFGAILKHWVDSVLTYTEDTEDIMPMIMFAATHRDLCMVNTVKLKEGFIKDLNLMFSKHEKKPHIYLDTVFFINGIDENDVEIQRMTDQVVIFAMKQSSWGQRRPMQWVPLELQISK</sequence>
<organism evidence="5 6">
    <name type="scientific">Mytilus edulis</name>
    <name type="common">Blue mussel</name>
    <dbReference type="NCBI Taxonomy" id="6550"/>
    <lineage>
        <taxon>Eukaryota</taxon>
        <taxon>Metazoa</taxon>
        <taxon>Spiralia</taxon>
        <taxon>Lophotrochozoa</taxon>
        <taxon>Mollusca</taxon>
        <taxon>Bivalvia</taxon>
        <taxon>Autobranchia</taxon>
        <taxon>Pteriomorphia</taxon>
        <taxon>Mytilida</taxon>
        <taxon>Mytiloidea</taxon>
        <taxon>Mytilidae</taxon>
        <taxon>Mytilinae</taxon>
        <taxon>Mytilus</taxon>
    </lineage>
</organism>
<dbReference type="OrthoDB" id="10258888at2759"/>